<evidence type="ECO:0000256" key="5">
    <source>
        <dbReference type="ARBA" id="ARBA00022832"/>
    </source>
</evidence>
<gene>
    <name evidence="11" type="ORF">A3840_13205</name>
</gene>
<evidence type="ECO:0000256" key="4">
    <source>
        <dbReference type="ARBA" id="ARBA00022516"/>
    </source>
</evidence>
<keyword evidence="7 9" id="KW-0275">Fatty acid biosynthesis</keyword>
<evidence type="ECO:0000256" key="9">
    <source>
        <dbReference type="RuleBase" id="RU364072"/>
    </source>
</evidence>
<dbReference type="PROSITE" id="PS50968">
    <property type="entry name" value="BIOTINYL_LIPOYL"/>
    <property type="match status" value="1"/>
</dbReference>
<dbReference type="GO" id="GO:0003989">
    <property type="term" value="F:acetyl-CoA carboxylase activity"/>
    <property type="evidence" value="ECO:0007669"/>
    <property type="project" value="InterPro"/>
</dbReference>
<dbReference type="InterPro" id="IPR050709">
    <property type="entry name" value="Biotin_Carboxyl_Carrier/Decarb"/>
</dbReference>
<dbReference type="Gene3D" id="2.40.50.100">
    <property type="match status" value="1"/>
</dbReference>
<dbReference type="SUPFAM" id="SSF51230">
    <property type="entry name" value="Single hybrid motif"/>
    <property type="match status" value="1"/>
</dbReference>
<dbReference type="NCBIfam" id="TIGR00531">
    <property type="entry name" value="BCCP"/>
    <property type="match status" value="1"/>
</dbReference>
<dbReference type="Pfam" id="PF00364">
    <property type="entry name" value="Biotin_lipoyl"/>
    <property type="match status" value="1"/>
</dbReference>
<proteinExistence type="predicted"/>
<evidence type="ECO:0000259" key="10">
    <source>
        <dbReference type="PROSITE" id="PS50968"/>
    </source>
</evidence>
<dbReference type="FunFam" id="2.40.50.100:FF:000003">
    <property type="entry name" value="Acetyl-CoA carboxylase biotin carboxyl carrier protein"/>
    <property type="match status" value="1"/>
</dbReference>
<name>A0A178HUP3_9HYPH</name>
<dbReference type="STRING" id="1770058.A3840_13205"/>
<keyword evidence="5 9" id="KW-0276">Fatty acid metabolism</keyword>
<dbReference type="InterPro" id="IPR000089">
    <property type="entry name" value="Biotin_lipoyl"/>
</dbReference>
<keyword evidence="6 9" id="KW-0443">Lipid metabolism</keyword>
<dbReference type="CDD" id="cd06850">
    <property type="entry name" value="biotinyl_domain"/>
    <property type="match status" value="1"/>
</dbReference>
<dbReference type="PANTHER" id="PTHR45266">
    <property type="entry name" value="OXALOACETATE DECARBOXYLASE ALPHA CHAIN"/>
    <property type="match status" value="1"/>
</dbReference>
<sequence length="161" mass="16988">MTKSSVDQDLIRAIAELLNKENLAEIEIEQDDLRVRVTRSYPNEAPAYAPAPMQYMAPPAAAPSAPAGSVPAAAPAKAEDLAANPGTLTSPMVGTAYRAPEPGKPAFVEVGAKVSEGQTVLIIEAMKTMNQIPAHRSGTVTRILVDDAQPVEYGEPLVVIE</sequence>
<accession>A0A178HUP3</accession>
<feature type="domain" description="Lipoyl-binding" evidence="10">
    <location>
        <begin position="85"/>
        <end position="161"/>
    </location>
</feature>
<dbReference type="GO" id="GO:0006633">
    <property type="term" value="P:fatty acid biosynthetic process"/>
    <property type="evidence" value="ECO:0007669"/>
    <property type="project" value="UniProtKB-UniPathway"/>
</dbReference>
<evidence type="ECO:0000313" key="11">
    <source>
        <dbReference type="EMBL" id="OAM76190.1"/>
    </source>
</evidence>
<dbReference type="EMBL" id="LVVY01000097">
    <property type="protein sequence ID" value="OAM76190.1"/>
    <property type="molecule type" value="Genomic_DNA"/>
</dbReference>
<protein>
    <recommendedName>
        <fullName evidence="3 9">Biotin carboxyl carrier protein of acetyl-CoA carboxylase</fullName>
    </recommendedName>
</protein>
<dbReference type="UniPathway" id="UPA00094"/>
<evidence type="ECO:0000256" key="6">
    <source>
        <dbReference type="ARBA" id="ARBA00023098"/>
    </source>
</evidence>
<dbReference type="OrthoDB" id="9811735at2"/>
<dbReference type="InterPro" id="IPR001249">
    <property type="entry name" value="AcCoA_biotinCC"/>
</dbReference>
<evidence type="ECO:0000256" key="1">
    <source>
        <dbReference type="ARBA" id="ARBA00003761"/>
    </source>
</evidence>
<comment type="pathway">
    <text evidence="2 9">Lipid metabolism; fatty acid biosynthesis.</text>
</comment>
<dbReference type="PRINTS" id="PR01071">
    <property type="entry name" value="ACOABIOTINCC"/>
</dbReference>
<reference evidence="11 12" key="1">
    <citation type="submission" date="2016-03" db="EMBL/GenBank/DDBJ databases">
        <title>Genome sequencing of Devosia sp. S37.</title>
        <authorList>
            <person name="Mohd Nor M."/>
        </authorList>
    </citation>
    <scope>NUCLEOTIDE SEQUENCE [LARGE SCALE GENOMIC DNA]</scope>
    <source>
        <strain evidence="11 12">S37</strain>
    </source>
</reference>
<keyword evidence="4 9" id="KW-0444">Lipid biosynthesis</keyword>
<keyword evidence="8 9" id="KW-0092">Biotin</keyword>
<evidence type="ECO:0000256" key="7">
    <source>
        <dbReference type="ARBA" id="ARBA00023160"/>
    </source>
</evidence>
<dbReference type="AlphaFoldDB" id="A0A178HUP3"/>
<evidence type="ECO:0000256" key="3">
    <source>
        <dbReference type="ARBA" id="ARBA00017562"/>
    </source>
</evidence>
<dbReference type="GO" id="GO:0009317">
    <property type="term" value="C:acetyl-CoA carboxylase complex"/>
    <property type="evidence" value="ECO:0007669"/>
    <property type="project" value="InterPro"/>
</dbReference>
<evidence type="ECO:0000313" key="12">
    <source>
        <dbReference type="Proteomes" id="UP000078389"/>
    </source>
</evidence>
<dbReference type="PANTHER" id="PTHR45266:SF3">
    <property type="entry name" value="OXALOACETATE DECARBOXYLASE ALPHA CHAIN"/>
    <property type="match status" value="1"/>
</dbReference>
<organism evidence="11 12">
    <name type="scientific">Devosia elaeis</name>
    <dbReference type="NCBI Taxonomy" id="1770058"/>
    <lineage>
        <taxon>Bacteria</taxon>
        <taxon>Pseudomonadati</taxon>
        <taxon>Pseudomonadota</taxon>
        <taxon>Alphaproteobacteria</taxon>
        <taxon>Hyphomicrobiales</taxon>
        <taxon>Devosiaceae</taxon>
        <taxon>Devosia</taxon>
    </lineage>
</organism>
<comment type="function">
    <text evidence="1 9">This protein is a component of the acetyl coenzyme A carboxylase complex; first, biotin carboxylase catalyzes the carboxylation of the carrier protein and then the transcarboxylase transfers the carboxyl group to form malonyl-CoA.</text>
</comment>
<evidence type="ECO:0000256" key="8">
    <source>
        <dbReference type="ARBA" id="ARBA00023267"/>
    </source>
</evidence>
<dbReference type="PROSITE" id="PS00188">
    <property type="entry name" value="BIOTIN"/>
    <property type="match status" value="1"/>
</dbReference>
<dbReference type="InterPro" id="IPR001882">
    <property type="entry name" value="Biotin_BS"/>
</dbReference>
<evidence type="ECO:0000256" key="2">
    <source>
        <dbReference type="ARBA" id="ARBA00005194"/>
    </source>
</evidence>
<dbReference type="Proteomes" id="UP000078389">
    <property type="component" value="Unassembled WGS sequence"/>
</dbReference>
<dbReference type="InterPro" id="IPR011053">
    <property type="entry name" value="Single_hybrid_motif"/>
</dbReference>
<comment type="caution">
    <text evidence="11">The sequence shown here is derived from an EMBL/GenBank/DDBJ whole genome shotgun (WGS) entry which is preliminary data.</text>
</comment>
<keyword evidence="12" id="KW-1185">Reference proteome</keyword>